<dbReference type="InterPro" id="IPR003594">
    <property type="entry name" value="HATPase_dom"/>
</dbReference>
<dbReference type="InterPro" id="IPR013656">
    <property type="entry name" value="PAS_4"/>
</dbReference>
<dbReference type="InterPro" id="IPR036097">
    <property type="entry name" value="HisK_dim/P_sf"/>
</dbReference>
<dbReference type="Pfam" id="PF00512">
    <property type="entry name" value="HisKA"/>
    <property type="match status" value="1"/>
</dbReference>
<evidence type="ECO:0000259" key="16">
    <source>
        <dbReference type="PROSITE" id="PS50112"/>
    </source>
</evidence>
<keyword evidence="5" id="KW-0547">Nucleotide-binding</keyword>
<evidence type="ECO:0000256" key="8">
    <source>
        <dbReference type="ARBA" id="ARBA00023012"/>
    </source>
</evidence>
<dbReference type="InterPro" id="IPR036890">
    <property type="entry name" value="HATPase_C_sf"/>
</dbReference>
<dbReference type="EC" id="2.7.13.3" evidence="2"/>
<keyword evidence="13" id="KW-0732">Signal</keyword>
<keyword evidence="8" id="KW-0902">Two-component regulatory system</keyword>
<evidence type="ECO:0000256" key="2">
    <source>
        <dbReference type="ARBA" id="ARBA00012438"/>
    </source>
</evidence>
<dbReference type="NCBIfam" id="TIGR00229">
    <property type="entry name" value="sensory_box"/>
    <property type="match status" value="1"/>
</dbReference>
<sequence length="1307" mass="143685">MLPYLKILLIGLLFYLSGSAHAHTHTLGVLAFRPVPVTEQQWQPLVDYLNAQIPGLDLGLRALNYPDLDAAIMAGEIHFVLTNPAHYVVLSQRERFSSPLASIVRNVDGQAVRGFGGVILTEATRTDIQAITDLFGKRIAAVSADSLGGYQMQAYALKQAGIDPKKDIEVMLTGMPHDGAVHAVLQGEADAAFVRSGVVEAMIEAGHIQANDLRILNPTPKSDFPHRLSTPLYPEWPFVILLQTDEALALKVAAAVLSLPREGDIARQIGIYGFGIPADYRPVENLLRELRLPPFDQAPPFTLYDTWQRWQWQWTLLFATIIFSLLGIILFLLLEKRNQIREKKQADIVAKNRAAMDNIAMTIAAENSASTILATTCRCIGEAMNADRSLVYNIDFKQQLVIGLNEWINAEQSTITPSIGTYPLALFKDGLTYIREQKESLVSHRSEIHPELVKDGSAQILHQDMHIDSLIWFPFAFTDQGYHLIVLNWLDHHTIKDEQRNFLTSAVQLVSLALNKINLLEKQQRAEGESRRFKAIADNSVYGNAIADLQGHFIYVNRFFAHIHGYEPEELIGQHITVFHSPAQLASINTIIQHMLEQGHFPPTEVWHIHRDGSEFPMLMSGIIMHDERGVPAYMAAAAIDLTAHYQAEQNYRTLFGKMLDGFALYEVLHDSLGNPVNYRFLAVNPAFEQITGSTAKDLLECTILDVLPGSQAHLLESFGEVVVSGEPAFFETHVKELGKHLAISAFCPAPGQFACIFRDITERKQAETALIEAKIAAEAATVAKSEFLANMSHEIRTPMNGVIGMTSLLLDTPLDSEQRRHAETIKFSAEALLGLINDILDFSKIEAGKLDLEAVDFDLQSLLDDFADSLALRAHGKGLELICTLAPKVPTLLTGDPGRLRQVLLNLAGNAIKFTQQGGVVIRVSLVAEPSQSPDSVLLHFSVRDTGIGIPSDKLGLLFNKFSQVDASNTREYGGTGLGLAISRQLAEIMGGKIGVNSVENQGSEFWFTACFKLQADSPQTPPQPPADFQHLRVLIVDDHATNRESLTICLTAWGMQVQSVADAPTGLARCYQALAEDRPFELAIIDQYMPGMDGEALGRAIRTDSRLEALKLIMLIPLGHQGDARRLQGIGVDACVTKPVRHTELKNSLVQVLSATGTLDAPASCEAASATEASSMPFAGYQARILLAEDNIVNQQVALGILKKMGLSADVAANGHEVIDALRRQPYDLILMDIQMPELDGLEAARRIRDGKAGDKVSNIPIVAMTAHAMQGHKDACLAAGMNDYMSKPIAVDILIEILKKWLAR</sequence>
<dbReference type="Gene3D" id="3.30.450.40">
    <property type="match status" value="1"/>
</dbReference>
<evidence type="ECO:0000256" key="6">
    <source>
        <dbReference type="ARBA" id="ARBA00022777"/>
    </source>
</evidence>
<dbReference type="PROSITE" id="PS50110">
    <property type="entry name" value="RESPONSE_REGULATORY"/>
    <property type="match status" value="2"/>
</dbReference>
<dbReference type="Pfam" id="PF00072">
    <property type="entry name" value="Response_reg"/>
    <property type="match status" value="2"/>
</dbReference>
<evidence type="ECO:0000256" key="1">
    <source>
        <dbReference type="ARBA" id="ARBA00000085"/>
    </source>
</evidence>
<dbReference type="SUPFAM" id="SSF55781">
    <property type="entry name" value="GAF domain-like"/>
    <property type="match status" value="1"/>
</dbReference>
<dbReference type="PANTHER" id="PTHR45339:SF1">
    <property type="entry name" value="HYBRID SIGNAL TRANSDUCTION HISTIDINE KINASE J"/>
    <property type="match status" value="1"/>
</dbReference>
<feature type="domain" description="PAC" evidence="17">
    <location>
        <begin position="602"/>
        <end position="654"/>
    </location>
</feature>
<dbReference type="PROSITE" id="PS50113">
    <property type="entry name" value="PAC"/>
    <property type="match status" value="1"/>
</dbReference>
<dbReference type="Gene3D" id="3.40.50.2300">
    <property type="match status" value="2"/>
</dbReference>
<organism evidence="18 19">
    <name type="scientific">Ectothiorhodospira magna</name>
    <dbReference type="NCBI Taxonomy" id="867345"/>
    <lineage>
        <taxon>Bacteria</taxon>
        <taxon>Pseudomonadati</taxon>
        <taxon>Pseudomonadota</taxon>
        <taxon>Gammaproteobacteria</taxon>
        <taxon>Chromatiales</taxon>
        <taxon>Ectothiorhodospiraceae</taxon>
        <taxon>Ectothiorhodospira</taxon>
    </lineage>
</organism>
<dbReference type="InterPro" id="IPR000014">
    <property type="entry name" value="PAS"/>
</dbReference>
<comment type="subunit">
    <text evidence="9">At low DSF concentrations, interacts with RpfF.</text>
</comment>
<dbReference type="Pfam" id="PF13426">
    <property type="entry name" value="PAS_9"/>
    <property type="match status" value="1"/>
</dbReference>
<evidence type="ECO:0000256" key="5">
    <source>
        <dbReference type="ARBA" id="ARBA00022741"/>
    </source>
</evidence>
<keyword evidence="12" id="KW-1133">Transmembrane helix</keyword>
<dbReference type="GO" id="GO:0005524">
    <property type="term" value="F:ATP binding"/>
    <property type="evidence" value="ECO:0007669"/>
    <property type="project" value="UniProtKB-KW"/>
</dbReference>
<dbReference type="InterPro" id="IPR003661">
    <property type="entry name" value="HisK_dim/P_dom"/>
</dbReference>
<dbReference type="EMBL" id="FOFO01000014">
    <property type="protein sequence ID" value="SEQ02627.1"/>
    <property type="molecule type" value="Genomic_DNA"/>
</dbReference>
<dbReference type="GO" id="GO:0000155">
    <property type="term" value="F:phosphorelay sensor kinase activity"/>
    <property type="evidence" value="ECO:0007669"/>
    <property type="project" value="InterPro"/>
</dbReference>
<keyword evidence="12" id="KW-0472">Membrane</keyword>
<dbReference type="SUPFAM" id="SSF53850">
    <property type="entry name" value="Periplasmic binding protein-like II"/>
    <property type="match status" value="1"/>
</dbReference>
<feature type="domain" description="PAS" evidence="16">
    <location>
        <begin position="529"/>
        <end position="599"/>
    </location>
</feature>
<evidence type="ECO:0000256" key="9">
    <source>
        <dbReference type="ARBA" id="ARBA00064003"/>
    </source>
</evidence>
<dbReference type="PANTHER" id="PTHR45339">
    <property type="entry name" value="HYBRID SIGNAL TRANSDUCTION HISTIDINE KINASE J"/>
    <property type="match status" value="1"/>
</dbReference>
<keyword evidence="3 11" id="KW-0597">Phosphoprotein</keyword>
<dbReference type="SMART" id="SM00448">
    <property type="entry name" value="REC"/>
    <property type="match status" value="2"/>
</dbReference>
<gene>
    <name evidence="18" type="ORF">SAMN05421693_11465</name>
</gene>
<dbReference type="InterPro" id="IPR035965">
    <property type="entry name" value="PAS-like_dom_sf"/>
</dbReference>
<feature type="domain" description="Histidine kinase" evidence="14">
    <location>
        <begin position="791"/>
        <end position="1007"/>
    </location>
</feature>
<dbReference type="SUPFAM" id="SSF55874">
    <property type="entry name" value="ATPase domain of HSP90 chaperone/DNA topoisomerase II/histidine kinase"/>
    <property type="match status" value="1"/>
</dbReference>
<dbReference type="STRING" id="867345.SAMN05421693_11465"/>
<dbReference type="SUPFAM" id="SSF55785">
    <property type="entry name" value="PYP-like sensor domain (PAS domain)"/>
    <property type="match status" value="2"/>
</dbReference>
<feature type="domain" description="Response regulatory" evidence="15">
    <location>
        <begin position="1186"/>
        <end position="1305"/>
    </location>
</feature>
<dbReference type="Pfam" id="PF02518">
    <property type="entry name" value="HATPase_c"/>
    <property type="match status" value="1"/>
</dbReference>
<evidence type="ECO:0000256" key="3">
    <source>
        <dbReference type="ARBA" id="ARBA00022553"/>
    </source>
</evidence>
<dbReference type="CDD" id="cd16922">
    <property type="entry name" value="HATPase_EvgS-ArcB-TorS-like"/>
    <property type="match status" value="1"/>
</dbReference>
<dbReference type="FunFam" id="1.10.287.130:FF:000002">
    <property type="entry name" value="Two-component osmosensing histidine kinase"/>
    <property type="match status" value="1"/>
</dbReference>
<dbReference type="SMART" id="SM00387">
    <property type="entry name" value="HATPase_c"/>
    <property type="match status" value="1"/>
</dbReference>
<evidence type="ECO:0000256" key="7">
    <source>
        <dbReference type="ARBA" id="ARBA00022840"/>
    </source>
</evidence>
<dbReference type="SMART" id="SM00388">
    <property type="entry name" value="HisKA"/>
    <property type="match status" value="1"/>
</dbReference>
<dbReference type="OrthoDB" id="9792854at2"/>
<keyword evidence="7" id="KW-0067">ATP-binding</keyword>
<dbReference type="SUPFAM" id="SSF47384">
    <property type="entry name" value="Homodimeric domain of signal transducing histidine kinase"/>
    <property type="match status" value="1"/>
</dbReference>
<dbReference type="SMART" id="SM00091">
    <property type="entry name" value="PAS"/>
    <property type="match status" value="2"/>
</dbReference>
<feature type="modified residue" description="4-aspartylphosphate" evidence="11">
    <location>
        <position position="1088"/>
    </location>
</feature>
<evidence type="ECO:0000256" key="13">
    <source>
        <dbReference type="SAM" id="SignalP"/>
    </source>
</evidence>
<feature type="chain" id="PRO_5011777925" description="Sensory/regulatory protein RpfC" evidence="13">
    <location>
        <begin position="23"/>
        <end position="1307"/>
    </location>
</feature>
<name>A0A1H9CNI8_9GAMM</name>
<dbReference type="Proteomes" id="UP000199496">
    <property type="component" value="Unassembled WGS sequence"/>
</dbReference>
<dbReference type="InterPro" id="IPR011006">
    <property type="entry name" value="CheY-like_superfamily"/>
</dbReference>
<feature type="signal peptide" evidence="13">
    <location>
        <begin position="1"/>
        <end position="22"/>
    </location>
</feature>
<dbReference type="CDD" id="cd00082">
    <property type="entry name" value="HisKA"/>
    <property type="match status" value="1"/>
</dbReference>
<evidence type="ECO:0000259" key="17">
    <source>
        <dbReference type="PROSITE" id="PS50113"/>
    </source>
</evidence>
<evidence type="ECO:0000256" key="4">
    <source>
        <dbReference type="ARBA" id="ARBA00022679"/>
    </source>
</evidence>
<evidence type="ECO:0000313" key="18">
    <source>
        <dbReference type="EMBL" id="SEQ02627.1"/>
    </source>
</evidence>
<dbReference type="RefSeq" id="WP_162273516.1">
    <property type="nucleotide sequence ID" value="NZ_FOFO01000014.1"/>
</dbReference>
<evidence type="ECO:0000259" key="15">
    <source>
        <dbReference type="PROSITE" id="PS50110"/>
    </source>
</evidence>
<dbReference type="CDD" id="cd00130">
    <property type="entry name" value="PAS"/>
    <property type="match status" value="1"/>
</dbReference>
<keyword evidence="6" id="KW-0418">Kinase</keyword>
<dbReference type="Pfam" id="PF12974">
    <property type="entry name" value="Phosphonate-bd"/>
    <property type="match status" value="1"/>
</dbReference>
<keyword evidence="4" id="KW-0808">Transferase</keyword>
<evidence type="ECO:0000259" key="14">
    <source>
        <dbReference type="PROSITE" id="PS50109"/>
    </source>
</evidence>
<proteinExistence type="predicted"/>
<evidence type="ECO:0000256" key="10">
    <source>
        <dbReference type="ARBA" id="ARBA00068150"/>
    </source>
</evidence>
<dbReference type="InterPro" id="IPR004358">
    <property type="entry name" value="Sig_transdc_His_kin-like_C"/>
</dbReference>
<dbReference type="Pfam" id="PF08448">
    <property type="entry name" value="PAS_4"/>
    <property type="match status" value="1"/>
</dbReference>
<keyword evidence="12" id="KW-0812">Transmembrane</keyword>
<dbReference type="PROSITE" id="PS50109">
    <property type="entry name" value="HIS_KIN"/>
    <property type="match status" value="1"/>
</dbReference>
<evidence type="ECO:0000256" key="12">
    <source>
        <dbReference type="SAM" id="Phobius"/>
    </source>
</evidence>
<dbReference type="Gene3D" id="3.30.450.20">
    <property type="entry name" value="PAS domain"/>
    <property type="match status" value="2"/>
</dbReference>
<protein>
    <recommendedName>
        <fullName evidence="10">Sensory/regulatory protein RpfC</fullName>
        <ecNumber evidence="2">2.7.13.3</ecNumber>
    </recommendedName>
</protein>
<dbReference type="PRINTS" id="PR00344">
    <property type="entry name" value="BCTRLSENSOR"/>
</dbReference>
<reference evidence="18 19" key="1">
    <citation type="submission" date="2016-10" db="EMBL/GenBank/DDBJ databases">
        <authorList>
            <person name="de Groot N.N."/>
        </authorList>
    </citation>
    <scope>NUCLEOTIDE SEQUENCE [LARGE SCALE GENOMIC DNA]</scope>
    <source>
        <strain evidence="18 19">B7-7</strain>
    </source>
</reference>
<comment type="catalytic activity">
    <reaction evidence="1">
        <text>ATP + protein L-histidine = ADP + protein N-phospho-L-histidine.</text>
        <dbReference type="EC" id="2.7.13.3"/>
    </reaction>
</comment>
<dbReference type="Gene3D" id="3.40.190.10">
    <property type="entry name" value="Periplasmic binding protein-like II"/>
    <property type="match status" value="2"/>
</dbReference>
<dbReference type="InterPro" id="IPR001789">
    <property type="entry name" value="Sig_transdc_resp-reg_receiver"/>
</dbReference>
<feature type="modified residue" description="4-aspartylphosphate" evidence="11">
    <location>
        <position position="1235"/>
    </location>
</feature>
<feature type="transmembrane region" description="Helical" evidence="12">
    <location>
        <begin position="312"/>
        <end position="334"/>
    </location>
</feature>
<dbReference type="InterPro" id="IPR029016">
    <property type="entry name" value="GAF-like_dom_sf"/>
</dbReference>
<accession>A0A1H9CNI8</accession>
<dbReference type="Gene3D" id="1.10.287.130">
    <property type="match status" value="1"/>
</dbReference>
<dbReference type="SUPFAM" id="SSF52172">
    <property type="entry name" value="CheY-like"/>
    <property type="match status" value="2"/>
</dbReference>
<dbReference type="InterPro" id="IPR000700">
    <property type="entry name" value="PAS-assoc_C"/>
</dbReference>
<dbReference type="InterPro" id="IPR005467">
    <property type="entry name" value="His_kinase_dom"/>
</dbReference>
<evidence type="ECO:0000313" key="19">
    <source>
        <dbReference type="Proteomes" id="UP000199496"/>
    </source>
</evidence>
<dbReference type="CDD" id="cd17546">
    <property type="entry name" value="REC_hyHK_CKI1_RcsC-like"/>
    <property type="match status" value="1"/>
</dbReference>
<evidence type="ECO:0000256" key="11">
    <source>
        <dbReference type="PROSITE-ProRule" id="PRU00169"/>
    </source>
</evidence>
<dbReference type="FunFam" id="3.30.565.10:FF:000010">
    <property type="entry name" value="Sensor histidine kinase RcsC"/>
    <property type="match status" value="1"/>
</dbReference>
<dbReference type="PROSITE" id="PS50112">
    <property type="entry name" value="PAS"/>
    <property type="match status" value="1"/>
</dbReference>
<dbReference type="Gene3D" id="3.30.565.10">
    <property type="entry name" value="Histidine kinase-like ATPase, C-terminal domain"/>
    <property type="match status" value="1"/>
</dbReference>
<feature type="domain" description="Response regulatory" evidence="15">
    <location>
        <begin position="1034"/>
        <end position="1155"/>
    </location>
</feature>
<keyword evidence="19" id="KW-1185">Reference proteome</keyword>